<name>A0A1G9I2K8_9FIRM</name>
<dbReference type="Proteomes" id="UP000198718">
    <property type="component" value="Unassembled WGS sequence"/>
</dbReference>
<keyword evidence="2" id="KW-1185">Reference proteome</keyword>
<evidence type="ECO:0000313" key="1">
    <source>
        <dbReference type="EMBL" id="SDL19295.1"/>
    </source>
</evidence>
<proteinExistence type="predicted"/>
<evidence type="ECO:0000313" key="2">
    <source>
        <dbReference type="Proteomes" id="UP000198718"/>
    </source>
</evidence>
<accession>A0A1G9I2K8</accession>
<dbReference type="STRING" id="393762.SAMN05660472_02775"/>
<dbReference type="AlphaFoldDB" id="A0A1G9I2K8"/>
<reference evidence="1 2" key="1">
    <citation type="submission" date="2016-10" db="EMBL/GenBank/DDBJ databases">
        <authorList>
            <person name="de Groot N.N."/>
        </authorList>
    </citation>
    <scope>NUCLEOTIDE SEQUENCE [LARGE SCALE GENOMIC DNA]</scope>
    <source>
        <strain evidence="1 2">DSM 18346</strain>
    </source>
</reference>
<dbReference type="EMBL" id="FNFP01000010">
    <property type="protein sequence ID" value="SDL19295.1"/>
    <property type="molecule type" value="Genomic_DNA"/>
</dbReference>
<organism evidence="1 2">
    <name type="scientific">Natronincola ferrireducens</name>
    <dbReference type="NCBI Taxonomy" id="393762"/>
    <lineage>
        <taxon>Bacteria</taxon>
        <taxon>Bacillati</taxon>
        <taxon>Bacillota</taxon>
        <taxon>Clostridia</taxon>
        <taxon>Peptostreptococcales</taxon>
        <taxon>Natronincolaceae</taxon>
        <taxon>Natronincola</taxon>
    </lineage>
</organism>
<protein>
    <submittedName>
        <fullName evidence="1">Uncharacterized protein</fullName>
    </submittedName>
</protein>
<sequence length="68" mass="7959">MKIKGLSKLTEEQQKHMFNVHRNHVACNGTERQKNMEIVEAWVDTSNTVCVRLSNGEWYHYYSSGTWG</sequence>
<gene>
    <name evidence="1" type="ORF">SAMN05660472_02775</name>
</gene>